<keyword evidence="2" id="KW-0238">DNA-binding</keyword>
<evidence type="ECO:0000259" key="5">
    <source>
        <dbReference type="PROSITE" id="PS51005"/>
    </source>
</evidence>
<dbReference type="Gene3D" id="2.170.150.80">
    <property type="entry name" value="NAC domain"/>
    <property type="match status" value="1"/>
</dbReference>
<keyword evidence="6" id="KW-1185">Reference proteome</keyword>
<name>A0ABM3RFN2_SPIOL</name>
<evidence type="ECO:0000256" key="4">
    <source>
        <dbReference type="ARBA" id="ARBA00023242"/>
    </source>
</evidence>
<dbReference type="InterPro" id="IPR003441">
    <property type="entry name" value="NAC-dom"/>
</dbReference>
<gene>
    <name evidence="7" type="primary">LOC110783027</name>
</gene>
<reference evidence="6" key="1">
    <citation type="journal article" date="2021" name="Nat. Commun.">
        <title>Genomic analyses provide insights into spinach domestication and the genetic basis of agronomic traits.</title>
        <authorList>
            <person name="Cai X."/>
            <person name="Sun X."/>
            <person name="Xu C."/>
            <person name="Sun H."/>
            <person name="Wang X."/>
            <person name="Ge C."/>
            <person name="Zhang Z."/>
            <person name="Wang Q."/>
            <person name="Fei Z."/>
            <person name="Jiao C."/>
            <person name="Wang Q."/>
        </authorList>
    </citation>
    <scope>NUCLEOTIDE SEQUENCE [LARGE SCALE GENOMIC DNA]</scope>
    <source>
        <strain evidence="6">cv. Varoflay</strain>
    </source>
</reference>
<sequence>MLDANIYGDKGDHPSQVFDSFGKSDLEEEDTVRYFFTKLQHVSKKNGVNSKNVIRTVGGYGHWNNARTESIMVKNNQGEHVEVGSKTTLTFKRGKGIVDDHVEWSMIEISTYDSNVVLCKITKKIPKQFSQKRQLQTTSSSIISTTTVDNDGVQGNKRQCVSVQVYQPQEYGVSGVVQEQETNNTVNLGEEEHQGMEDDDDMALFCKGLEEDLSVGDDLNSDDNIDGLLDLCSTTPTTTSASTIVADDGVQGNKDQCVAVQVDQPQECGVLGMVQEQETNNTVNAEQVNFEDFSVGGNDFYLTLEDRILLNSLGF</sequence>
<dbReference type="InterPro" id="IPR036093">
    <property type="entry name" value="NAC_dom_sf"/>
</dbReference>
<evidence type="ECO:0000313" key="6">
    <source>
        <dbReference type="Proteomes" id="UP000813463"/>
    </source>
</evidence>
<dbReference type="SUPFAM" id="SSF101941">
    <property type="entry name" value="NAC domain"/>
    <property type="match status" value="1"/>
</dbReference>
<keyword evidence="3" id="KW-0804">Transcription</keyword>
<evidence type="ECO:0000256" key="2">
    <source>
        <dbReference type="ARBA" id="ARBA00023125"/>
    </source>
</evidence>
<dbReference type="Pfam" id="PF02365">
    <property type="entry name" value="NAM"/>
    <property type="match status" value="1"/>
</dbReference>
<dbReference type="PROSITE" id="PS51005">
    <property type="entry name" value="NAC"/>
    <property type="match status" value="1"/>
</dbReference>
<feature type="domain" description="NAC" evidence="5">
    <location>
        <begin position="1"/>
        <end position="128"/>
    </location>
</feature>
<dbReference type="GeneID" id="110783027"/>
<evidence type="ECO:0000256" key="1">
    <source>
        <dbReference type="ARBA" id="ARBA00023015"/>
    </source>
</evidence>
<protein>
    <submittedName>
        <fullName evidence="7">Uncharacterized protein isoform X2</fullName>
    </submittedName>
</protein>
<keyword evidence="1" id="KW-0805">Transcription regulation</keyword>
<accession>A0ABM3RFN2</accession>
<reference evidence="7" key="2">
    <citation type="submission" date="2025-08" db="UniProtKB">
        <authorList>
            <consortium name="RefSeq"/>
        </authorList>
    </citation>
    <scope>IDENTIFICATION</scope>
    <source>
        <tissue evidence="7">Leaf</tissue>
    </source>
</reference>
<keyword evidence="4" id="KW-0539">Nucleus</keyword>
<organism evidence="6 7">
    <name type="scientific">Spinacia oleracea</name>
    <name type="common">Spinach</name>
    <dbReference type="NCBI Taxonomy" id="3562"/>
    <lineage>
        <taxon>Eukaryota</taxon>
        <taxon>Viridiplantae</taxon>
        <taxon>Streptophyta</taxon>
        <taxon>Embryophyta</taxon>
        <taxon>Tracheophyta</taxon>
        <taxon>Spermatophyta</taxon>
        <taxon>Magnoliopsida</taxon>
        <taxon>eudicotyledons</taxon>
        <taxon>Gunneridae</taxon>
        <taxon>Pentapetalae</taxon>
        <taxon>Caryophyllales</taxon>
        <taxon>Chenopodiaceae</taxon>
        <taxon>Chenopodioideae</taxon>
        <taxon>Anserineae</taxon>
        <taxon>Spinacia</taxon>
    </lineage>
</organism>
<dbReference type="Proteomes" id="UP000813463">
    <property type="component" value="Chromosome 3"/>
</dbReference>
<dbReference type="RefSeq" id="XP_056694417.1">
    <property type="nucleotide sequence ID" value="XM_056838439.1"/>
</dbReference>
<evidence type="ECO:0000313" key="7">
    <source>
        <dbReference type="RefSeq" id="XP_056694417.1"/>
    </source>
</evidence>
<evidence type="ECO:0000256" key="3">
    <source>
        <dbReference type="ARBA" id="ARBA00023163"/>
    </source>
</evidence>
<proteinExistence type="predicted"/>